<dbReference type="GO" id="GO:0003723">
    <property type="term" value="F:RNA binding"/>
    <property type="evidence" value="ECO:0007669"/>
    <property type="project" value="TreeGrafter"/>
</dbReference>
<evidence type="ECO:0000256" key="1">
    <source>
        <dbReference type="ARBA" id="ARBA00022741"/>
    </source>
</evidence>
<accession>A0A871R4Y4</accession>
<reference evidence="9" key="1">
    <citation type="submission" date="2020-10" db="EMBL/GenBank/DDBJ databases">
        <authorList>
            <person name="Palmer J.M."/>
        </authorList>
    </citation>
    <scope>NUCLEOTIDE SEQUENCE</scope>
    <source>
        <strain evidence="9">UCD 2041</strain>
    </source>
</reference>
<evidence type="ECO:0000256" key="2">
    <source>
        <dbReference type="ARBA" id="ARBA00022801"/>
    </source>
</evidence>
<dbReference type="CDD" id="cd17917">
    <property type="entry name" value="DEXHc_RHA-like"/>
    <property type="match status" value="1"/>
</dbReference>
<dbReference type="OrthoDB" id="5600252at2759"/>
<dbReference type="Pfam" id="PF00270">
    <property type="entry name" value="DEAD"/>
    <property type="match status" value="1"/>
</dbReference>
<feature type="domain" description="Helicase C-terminal" evidence="8">
    <location>
        <begin position="877"/>
        <end position="1051"/>
    </location>
</feature>
<dbReference type="Pfam" id="PF07717">
    <property type="entry name" value="OB_NTP_bind"/>
    <property type="match status" value="1"/>
</dbReference>
<feature type="region of interest" description="Disordered" evidence="5">
    <location>
        <begin position="303"/>
        <end position="325"/>
    </location>
</feature>
<dbReference type="SMART" id="SM00847">
    <property type="entry name" value="HA2"/>
    <property type="match status" value="1"/>
</dbReference>
<reference evidence="9" key="2">
    <citation type="journal article" name="BMC Genomics">
        <title>New genome assemblies reveal patterns of domestication and adaptation across Brettanomyces (Dekkera) species.</title>
        <authorList>
            <person name="Roach M.J."/>
            <person name="Borneman A.R."/>
        </authorList>
    </citation>
    <scope>NUCLEOTIDE SEQUENCE</scope>
    <source>
        <strain evidence="9">UCD 2041</strain>
    </source>
</reference>
<dbReference type="Pfam" id="PF24385">
    <property type="entry name" value="DSRM_DHX29"/>
    <property type="match status" value="1"/>
</dbReference>
<dbReference type="CDD" id="cd23827">
    <property type="entry name" value="RWD_YLR419W-like"/>
    <property type="match status" value="1"/>
</dbReference>
<feature type="compositionally biased region" description="Basic and acidic residues" evidence="5">
    <location>
        <begin position="230"/>
        <end position="248"/>
    </location>
</feature>
<keyword evidence="3" id="KW-0347">Helicase</keyword>
<evidence type="ECO:0000259" key="6">
    <source>
        <dbReference type="PROSITE" id="PS50908"/>
    </source>
</evidence>
<name>A0A871R4Y4_DEKBR</name>
<feature type="domain" description="Helicase ATP-binding" evidence="7">
    <location>
        <begin position="647"/>
        <end position="822"/>
    </location>
</feature>
<dbReference type="SMART" id="SM00487">
    <property type="entry name" value="DEXDc"/>
    <property type="match status" value="1"/>
</dbReference>
<dbReference type="SMART" id="SM00490">
    <property type="entry name" value="HELICc"/>
    <property type="match status" value="1"/>
</dbReference>
<dbReference type="InterPro" id="IPR014001">
    <property type="entry name" value="Helicase_ATP-bd"/>
</dbReference>
<evidence type="ECO:0000313" key="9">
    <source>
        <dbReference type="EMBL" id="QOU19295.1"/>
    </source>
</evidence>
<feature type="domain" description="RWD" evidence="6">
    <location>
        <begin position="448"/>
        <end position="557"/>
    </location>
</feature>
<dbReference type="Pfam" id="PF21010">
    <property type="entry name" value="HA2_C"/>
    <property type="match status" value="1"/>
</dbReference>
<evidence type="ECO:0000313" key="10">
    <source>
        <dbReference type="Proteomes" id="UP000663131"/>
    </source>
</evidence>
<dbReference type="InterPro" id="IPR027417">
    <property type="entry name" value="P-loop_NTPase"/>
</dbReference>
<dbReference type="InterPro" id="IPR011709">
    <property type="entry name" value="DEAD-box_helicase_OB_fold"/>
</dbReference>
<feature type="region of interest" description="Disordered" evidence="5">
    <location>
        <begin position="1"/>
        <end position="61"/>
    </location>
</feature>
<evidence type="ECO:0000256" key="3">
    <source>
        <dbReference type="ARBA" id="ARBA00022806"/>
    </source>
</evidence>
<feature type="compositionally biased region" description="Basic and acidic residues" evidence="5">
    <location>
        <begin position="197"/>
        <end position="215"/>
    </location>
</feature>
<dbReference type="RefSeq" id="XP_041135788.1">
    <property type="nucleotide sequence ID" value="XM_041283012.1"/>
</dbReference>
<gene>
    <name evidence="9" type="ORF">BRETT_004516</name>
</gene>
<keyword evidence="2" id="KW-0378">Hydrolase</keyword>
<dbReference type="InterPro" id="IPR016135">
    <property type="entry name" value="UBQ-conjugating_enzyme/RWD"/>
</dbReference>
<keyword evidence="1" id="KW-0547">Nucleotide-binding</keyword>
<dbReference type="GO" id="GO:0005524">
    <property type="term" value="F:ATP binding"/>
    <property type="evidence" value="ECO:0007669"/>
    <property type="project" value="UniProtKB-KW"/>
</dbReference>
<dbReference type="KEGG" id="bbrx:BRETT_004516"/>
<feature type="region of interest" description="Disordered" evidence="5">
    <location>
        <begin position="580"/>
        <end position="610"/>
    </location>
</feature>
<dbReference type="Gene3D" id="3.10.110.10">
    <property type="entry name" value="Ubiquitin Conjugating Enzyme"/>
    <property type="match status" value="1"/>
</dbReference>
<dbReference type="InterPro" id="IPR056328">
    <property type="entry name" value="DSRM_DHX29"/>
</dbReference>
<evidence type="ECO:0000259" key="7">
    <source>
        <dbReference type="PROSITE" id="PS51192"/>
    </source>
</evidence>
<keyword evidence="4" id="KW-0067">ATP-binding</keyword>
<sequence length="1470" mass="167304">MGKKNHAKKSELPKKGKKGKKNDKSDEKESKPKSEREIKQEARQKAREKRQKGRTMVAQSQSWTGKLPGALLQEHCQKKRWNKVNYDMRRVKDGFVATAELSWKNPKTQEVVHIKMHPPAFLVKAQETPLEARHYAATYALHRVAFDKNIHMVLPSNHKALWHDLEDARKEMVKRNPERAKLEYNSDPFTAILERRKEENQKQKEREAREAELKKQKGPTIVIGNGPNKFKQESSDGNSERNNMHGHKREGDMRRKFFHDLNAESPLAQVRFPRKAWDNAVMMDLDPSTRVLIDTLFRENPQWLENGEEKEEIQKQQSAEQDEKQEEIKSLLKHVGFRIIHIEEALQYTSNFTDTLEWLIYHVPEDDLPSVFLKNDKDSHVRLKITVDIHKERQIETLCQGSCSKNEASTALDTNDGNIASAAVALTNRLIEYEPVGKEEDPAKTWDEERESLSAIYENRVVENDLPRSYEILLEPEGIVQNHGKHLLALRAFRSSNYPCDICGLQIIVKNQSYRLPKYINMSILTQLLKYLVSDNLIGNPYIYSCIDWLESNISNILENPGPLQRLSLLDKDKTIKFDSMSRSSSTSTFQGDTSRRHRSHNAGSRSKDLLQTMKDQYNSRGKHAELHDMIKKRKNLPAWRKMKDLVKVIQSNRACIITGETGSGKSTQIVQFVLDSLCANDDFETNIICTQPRRISAIGLADRVSQERASKCGEEVGYIIRGENRTSKSTRITFVTTGVLLRMIQSLYSNEQNGSKNFFKHLKYIFVDEVHERSIDSDFLLIILKQMIRKFPDLHVVLMSATIDLSTFKSFFDYTNKPPAHVHIEGRTFPIQDFYLDSILSDLQFTITTPRDEVIKPKADSRYFNDGNINFDLIAELVQLIDKKLSESNSDGSILIFLPGVMEISRCLSKISDLPGGGSRFWGLPLHSGVSSNDQRKVFNSPPRGKRKIVASTNVAETSVTIPDAVAVIDTGRVKTIRYDVKADTTRLVEGWSSRAEISQRRGRAGRLREGLCYHLYTKETIEERMLPQPIPEIKRTPLGSVCLVVKAMGISNVYRFLQEGLDPPSKLNVDSALQMLTEIGALHNNHLTALGKYVSLLPTDMKSGKLLLYSTLFGCLESGLTLASISVTGNPFFRSREMRDKVKRVQTKFSDGQGDMIAILNAYEQYSELRNSSEKRRFLDENCLSWKTMKDIQSTRVQYVSELQDLGFIPMGYSRHRDKYPAFNRHSKDYPILCAIVTASLFPHVARVQPPDPKFLSSGVGTIAVDPDSRKIKYWIRNEEYIKEGIEGRNPRDKDLLPATRAFLHPSSTFFSFTGNLEGEISASDIKMDADGNYIYSPSAGGSKSSSKRLSSSFISYTSSQMTTKLYLHDVTPTSIIALLLFGGQISYDLSSVNTGRPSPGIVMDGWLPIRTWCKNAVMMTKLRVLLDKFLDGRLATPLYTEGGEENKNDAYNGILETLEKILSIEQR</sequence>
<dbReference type="PANTHER" id="PTHR18934">
    <property type="entry name" value="ATP-DEPENDENT RNA HELICASE"/>
    <property type="match status" value="1"/>
</dbReference>
<evidence type="ECO:0000256" key="4">
    <source>
        <dbReference type="ARBA" id="ARBA00022840"/>
    </source>
</evidence>
<proteinExistence type="predicted"/>
<dbReference type="InterPro" id="IPR011545">
    <property type="entry name" value="DEAD/DEAH_box_helicase_dom"/>
</dbReference>
<dbReference type="CDD" id="cd18791">
    <property type="entry name" value="SF2_C_RHA"/>
    <property type="match status" value="1"/>
</dbReference>
<dbReference type="InterPro" id="IPR007502">
    <property type="entry name" value="Helicase-assoc_dom"/>
</dbReference>
<organism evidence="9 10">
    <name type="scientific">Dekkera bruxellensis</name>
    <name type="common">Brettanomyces custersii</name>
    <dbReference type="NCBI Taxonomy" id="5007"/>
    <lineage>
        <taxon>Eukaryota</taxon>
        <taxon>Fungi</taxon>
        <taxon>Dikarya</taxon>
        <taxon>Ascomycota</taxon>
        <taxon>Saccharomycotina</taxon>
        <taxon>Pichiomycetes</taxon>
        <taxon>Pichiales</taxon>
        <taxon>Pichiaceae</taxon>
        <taxon>Brettanomyces</taxon>
    </lineage>
</organism>
<feature type="region of interest" description="Disordered" evidence="5">
    <location>
        <begin position="197"/>
        <end position="248"/>
    </location>
</feature>
<dbReference type="GO" id="GO:0016787">
    <property type="term" value="F:hydrolase activity"/>
    <property type="evidence" value="ECO:0007669"/>
    <property type="project" value="UniProtKB-KW"/>
</dbReference>
<dbReference type="Gene3D" id="1.20.120.1080">
    <property type="match status" value="1"/>
</dbReference>
<dbReference type="GeneID" id="64576439"/>
<dbReference type="Pfam" id="PF05773">
    <property type="entry name" value="RWD"/>
    <property type="match status" value="1"/>
</dbReference>
<feature type="compositionally biased region" description="Basic and acidic residues" evidence="5">
    <location>
        <begin position="22"/>
        <end position="45"/>
    </location>
</feature>
<dbReference type="PROSITE" id="PS50908">
    <property type="entry name" value="RWD"/>
    <property type="match status" value="1"/>
</dbReference>
<dbReference type="InterPro" id="IPR006575">
    <property type="entry name" value="RWD_dom"/>
</dbReference>
<dbReference type="PROSITE" id="PS51194">
    <property type="entry name" value="HELICASE_CTER"/>
    <property type="match status" value="1"/>
</dbReference>
<evidence type="ECO:0000256" key="5">
    <source>
        <dbReference type="SAM" id="MobiDB-lite"/>
    </source>
</evidence>
<dbReference type="Proteomes" id="UP000663131">
    <property type="component" value="Chromosome 5"/>
</dbReference>
<dbReference type="GO" id="GO:0004386">
    <property type="term" value="F:helicase activity"/>
    <property type="evidence" value="ECO:0007669"/>
    <property type="project" value="UniProtKB-KW"/>
</dbReference>
<dbReference type="SUPFAM" id="SSF52540">
    <property type="entry name" value="P-loop containing nucleoside triphosphate hydrolases"/>
    <property type="match status" value="1"/>
</dbReference>
<protein>
    <recommendedName>
        <fullName evidence="11">RNA helicase</fullName>
    </recommendedName>
</protein>
<evidence type="ECO:0000259" key="8">
    <source>
        <dbReference type="PROSITE" id="PS51194"/>
    </source>
</evidence>
<dbReference type="InterPro" id="IPR001650">
    <property type="entry name" value="Helicase_C-like"/>
</dbReference>
<dbReference type="PANTHER" id="PTHR18934:SF267">
    <property type="entry name" value="ATP-DEPENDENT RNA HELICASE YLR419W-RELATED"/>
    <property type="match status" value="1"/>
</dbReference>
<dbReference type="Gene3D" id="3.40.50.300">
    <property type="entry name" value="P-loop containing nucleotide triphosphate hydrolases"/>
    <property type="match status" value="2"/>
</dbReference>
<dbReference type="EMBL" id="CP063133">
    <property type="protein sequence ID" value="QOU19295.1"/>
    <property type="molecule type" value="Genomic_DNA"/>
</dbReference>
<dbReference type="Pfam" id="PF00271">
    <property type="entry name" value="Helicase_C"/>
    <property type="match status" value="1"/>
</dbReference>
<evidence type="ECO:0008006" key="11">
    <source>
        <dbReference type="Google" id="ProtNLM"/>
    </source>
</evidence>
<dbReference type="PROSITE" id="PS51192">
    <property type="entry name" value="HELICASE_ATP_BIND_1"/>
    <property type="match status" value="1"/>
</dbReference>
<dbReference type="SUPFAM" id="SSF54495">
    <property type="entry name" value="UBC-like"/>
    <property type="match status" value="1"/>
</dbReference>